<evidence type="ECO:0008006" key="3">
    <source>
        <dbReference type="Google" id="ProtNLM"/>
    </source>
</evidence>
<dbReference type="AlphaFoldDB" id="A0A0D9QKK2"/>
<proteinExistence type="predicted"/>
<organism evidence="1 2">
    <name type="scientific">Plasmodium fragile</name>
    <dbReference type="NCBI Taxonomy" id="5857"/>
    <lineage>
        <taxon>Eukaryota</taxon>
        <taxon>Sar</taxon>
        <taxon>Alveolata</taxon>
        <taxon>Apicomplexa</taxon>
        <taxon>Aconoidasida</taxon>
        <taxon>Haemosporida</taxon>
        <taxon>Plasmodiidae</taxon>
        <taxon>Plasmodium</taxon>
        <taxon>Plasmodium (Plasmodium)</taxon>
    </lineage>
</organism>
<sequence>MMLMSFLNGTKIIWGRRKEKPFLLAIFKNWKSVGKTFTSSSAYTSKGISESVNGEDRFIQLRHSDSPTRYQENGIMKTKNWPKKKISKKKNELYMFLKKTGNKKVDFHELNIVLTKKIGEMQNFNEIYKLIYYNKDILVPLNYVVCVYKMYKLAKQKECRIVNYEMHVNSRVVGVSIEELCRMAALDQVNDYGEISQRVAMHGGESTSIGSSYGSGEGCDVSKRQKPPYMMNPEEQPRYLYLDYKNEILQHLVDQINKNYFVKKLTYRHLSNLLFALINLKYYDIATYVMYAKHIISMYVHLSSQAIANITYSYALLFSFYSIDFTICYKNYVYKYYIPTGESTSETLQHDPINLMFLLLSRWMCMKAIKHFNANCKGKYDVDSFYKGVLSNTEELNEKEKKYHLQFNAQNDKYEEKNFFQEFFIFLWSMSKLKINNIYIDLMLHTIHQNRKYVFPKFNEKDICNFIQSVSTYYPMKKLSQSCKSNANRSYEVSLGNAESFIPFDYDAFLRSALLCTIFHLKKCSYQHYAIIFKCLRNVQNMGNTHNCEDVTIWDDPMSCSFPCGNNSDTHSTEPDHQSHFSSKNCSTNKKGEETRLLYFSKANSVQNVLKKLSKVVVKNLLTKLRSRNDDILYHVNYYKRSSALNLQHLSVYLYNLSLMNEFYVEDKERKELTQRLISILETGIKRVHSFDSKSAHVKLEDNFLQQSYDNLVCLSNINYALNKNNITNESLVIHSAVHFFKMYHVFYNACRNAERTAPFFNFLDKINERVLSIFNWTFSHTGVALMPLFTLINYHYLYLLYVKDAPNMFVLLKKILLPMTVYNNVTLYQLRLILKLLINYYMSHVVNKREGATNCLDTLDRTHDDMLTCMYSLSLVIANISHNIRCEKVPVQGNTKLNSDKGEYVYFYINLAHNLLRSYFYHLYSLNAENIEKYILQPSQNEDNLMKFYTFYLFVKINMNKHVHYDRNVVKKFVSSSAVPKKGFYFLEKLLTSFSEENSGSSGHREGRRYGESFAHTDLAMIEGAQMRNNSGKEAMDEELIEETRTVGNYPNEGNHAQMKEDNNRDVLPLYANNIGNRNYSPRENFGIFYLIQKSIHPKEIKMNKTNFLFLKQPDVSKILFNPRIDNDLRKVEERVLLTFKKIESSKSHIKIYNYIKHIYEKKKNSTQKTFPIQNEYVVNKNNALFVVDIYDKNTNTIFEIDGISHYTKQYIPNKSLDSFSFFYNYKSYYIFKHLILRENYNIVHLPLHDSKLCRSIICDYYKATSENG</sequence>
<dbReference type="VEuPathDB" id="PlasmoDB:AK88_02807"/>
<dbReference type="GeneID" id="24268121"/>
<keyword evidence="2" id="KW-1185">Reference proteome</keyword>
<dbReference type="EMBL" id="KQ001673">
    <property type="protein sequence ID" value="KJP87503.1"/>
    <property type="molecule type" value="Genomic_DNA"/>
</dbReference>
<accession>A0A0D9QKK2</accession>
<dbReference type="OMA" id="YYIFKHL"/>
<reference evidence="1 2" key="1">
    <citation type="submission" date="2014-03" db="EMBL/GenBank/DDBJ databases">
        <title>The Genome Sequence of Plasmodium fragile nilgiri.</title>
        <authorList>
            <consortium name="The Broad Institute Genomics Platform"/>
            <consortium name="The Broad Institute Genome Sequencing Center for Infectious Disease"/>
            <person name="Neafsey D."/>
            <person name="Duraisingh M."/>
            <person name="Young S.K."/>
            <person name="Zeng Q."/>
            <person name="Gargeya S."/>
            <person name="Abouelleil A."/>
            <person name="Alvarado L."/>
            <person name="Chapman S.B."/>
            <person name="Gainer-Dewar J."/>
            <person name="Goldberg J."/>
            <person name="Griggs A."/>
            <person name="Gujja S."/>
            <person name="Hansen M."/>
            <person name="Howarth C."/>
            <person name="Imamovic A."/>
            <person name="Larimer J."/>
            <person name="Pearson M."/>
            <person name="Poon T.W."/>
            <person name="Priest M."/>
            <person name="Roberts A."/>
            <person name="Saif S."/>
            <person name="Shea T."/>
            <person name="Sykes S."/>
            <person name="Wortman J."/>
            <person name="Nusbaum C."/>
            <person name="Birren B."/>
        </authorList>
    </citation>
    <scope>NUCLEOTIDE SEQUENCE [LARGE SCALE GENOMIC DNA]</scope>
    <source>
        <strain evidence="2">nilgiri</strain>
    </source>
</reference>
<dbReference type="OrthoDB" id="392728at2759"/>
<gene>
    <name evidence="1" type="ORF">AK88_02807</name>
</gene>
<dbReference type="RefSeq" id="XP_012335853.1">
    <property type="nucleotide sequence ID" value="XM_012480430.1"/>
</dbReference>
<protein>
    <recommendedName>
        <fullName evidence="3">RAP domain-containing protein</fullName>
    </recommendedName>
</protein>
<dbReference type="Proteomes" id="UP000054561">
    <property type="component" value="Unassembled WGS sequence"/>
</dbReference>
<evidence type="ECO:0000313" key="1">
    <source>
        <dbReference type="EMBL" id="KJP87503.1"/>
    </source>
</evidence>
<name>A0A0D9QKK2_PLAFR</name>
<evidence type="ECO:0000313" key="2">
    <source>
        <dbReference type="Proteomes" id="UP000054561"/>
    </source>
</evidence>